<name>A0ABW0IH26_9BACT</name>
<evidence type="ECO:0008006" key="3">
    <source>
        <dbReference type="Google" id="ProtNLM"/>
    </source>
</evidence>
<gene>
    <name evidence="1" type="ORF">ACFPMF_22960</name>
</gene>
<sequence>MPVRKTESRIPAGLQPADLGQAVVATDNRCALVSYVTSPIVVTRENVYVVFVTDPGLAGNTVSYEWTLVENGGPPSVQTTDVGELAYTPTSQGSLSVSVRLLGNGNTEQAQLSLQQAVIPPNEELNTLLNEAANQPGPSLGSPEVLQELINEHNLYYQNVTPQTAEAGDGFKRFVFSMVYDGASRKNRTERRAHLRQLALSLNTASADFATLSSSGAGVCEIRPLLLSMILPGMTAFTLLPEEANQRRVQVEQLLQSLATLDEGKRIDLFNILRFPKSNIVHCGRILEKLRDTYFNTTNFGDVLTGMSGARSQWIIGQYRQGPIQRN</sequence>
<evidence type="ECO:0000313" key="2">
    <source>
        <dbReference type="Proteomes" id="UP001596106"/>
    </source>
</evidence>
<dbReference type="Proteomes" id="UP001596106">
    <property type="component" value="Unassembled WGS sequence"/>
</dbReference>
<dbReference type="EMBL" id="JBHSMA010000011">
    <property type="protein sequence ID" value="MFC5412204.1"/>
    <property type="molecule type" value="Genomic_DNA"/>
</dbReference>
<comment type="caution">
    <text evidence="1">The sequence shown here is derived from an EMBL/GenBank/DDBJ whole genome shotgun (WGS) entry which is preliminary data.</text>
</comment>
<evidence type="ECO:0000313" key="1">
    <source>
        <dbReference type="EMBL" id="MFC5412204.1"/>
    </source>
</evidence>
<keyword evidence="2" id="KW-1185">Reference proteome</keyword>
<organism evidence="1 2">
    <name type="scientific">Larkinella bovis</name>
    <dbReference type="NCBI Taxonomy" id="683041"/>
    <lineage>
        <taxon>Bacteria</taxon>
        <taxon>Pseudomonadati</taxon>
        <taxon>Bacteroidota</taxon>
        <taxon>Cytophagia</taxon>
        <taxon>Cytophagales</taxon>
        <taxon>Spirosomataceae</taxon>
        <taxon>Larkinella</taxon>
    </lineage>
</organism>
<proteinExistence type="predicted"/>
<reference evidence="2" key="1">
    <citation type="journal article" date="2019" name="Int. J. Syst. Evol. Microbiol.">
        <title>The Global Catalogue of Microorganisms (GCM) 10K type strain sequencing project: providing services to taxonomists for standard genome sequencing and annotation.</title>
        <authorList>
            <consortium name="The Broad Institute Genomics Platform"/>
            <consortium name="The Broad Institute Genome Sequencing Center for Infectious Disease"/>
            <person name="Wu L."/>
            <person name="Ma J."/>
        </authorList>
    </citation>
    <scope>NUCLEOTIDE SEQUENCE [LARGE SCALE GENOMIC DNA]</scope>
    <source>
        <strain evidence="2">CCUG 55250</strain>
    </source>
</reference>
<accession>A0ABW0IH26</accession>
<dbReference type="RefSeq" id="WP_379849483.1">
    <property type="nucleotide sequence ID" value="NZ_JBHSMA010000011.1"/>
</dbReference>
<protein>
    <recommendedName>
        <fullName evidence="3">PKD domain-containing protein</fullName>
    </recommendedName>
</protein>